<dbReference type="GO" id="GO:0042597">
    <property type="term" value="C:periplasmic space"/>
    <property type="evidence" value="ECO:0007669"/>
    <property type="project" value="UniProtKB-SubCell"/>
</dbReference>
<dbReference type="GO" id="GO:0042626">
    <property type="term" value="F:ATPase-coupled transmembrane transporter activity"/>
    <property type="evidence" value="ECO:0007669"/>
    <property type="project" value="InterPro"/>
</dbReference>
<comment type="subcellular location">
    <subcellularLocation>
        <location evidence="2">Cell inner membrane</location>
    </subcellularLocation>
    <subcellularLocation>
        <location evidence="1">Periplasm</location>
    </subcellularLocation>
</comment>
<comment type="similarity">
    <text evidence="3">Belongs to the bacterial solute-binding protein SsuA/TauA family.</text>
</comment>
<dbReference type="CDD" id="cd13553">
    <property type="entry name" value="PBP2_NrtA_CpmA_like"/>
    <property type="match status" value="1"/>
</dbReference>
<dbReference type="GO" id="GO:0005886">
    <property type="term" value="C:plasma membrane"/>
    <property type="evidence" value="ECO:0007669"/>
    <property type="project" value="UniProtKB-SubCell"/>
</dbReference>
<name>A0A9D2J8L1_9FIRM</name>
<keyword evidence="4" id="KW-0813">Transport</keyword>
<keyword evidence="5" id="KW-1003">Cell membrane</keyword>
<sequence>MRIKGLKKIVAAAAIIAAMAGLAGCGGGGNSDGSTDVNIGYFNNVTHAQALYMKANGTLEENLGDDVNVSWTAFNAGPAEVEALFSGDIDIGYIGPVPAISANVNSEGDVSVISGATQAGAVLVKAAGSDIQSVADLDGKTVAIPQIGNTQHLCLLKLLSDNGLSTVEEGGTVTVTAVENADVQNMMDQGNIDAAVVPEPWGSELVKDGAEIVLDYNELYMNGDYPVAVVVVRNEFMEEHPDIVNEFLAQHEAATEVINADMTTAAQTINDEINAATGKSLELDVLTSAFQKIIVSTEINQDAMNDFAQISLDEEFIDELPGDNLIVNVEQSAE</sequence>
<gene>
    <name evidence="11" type="ORF">H9968_06910</name>
</gene>
<dbReference type="PANTHER" id="PTHR30024:SF47">
    <property type="entry name" value="TAURINE-BINDING PERIPLASMIC PROTEIN"/>
    <property type="match status" value="1"/>
</dbReference>
<dbReference type="Gene3D" id="3.40.190.10">
    <property type="entry name" value="Periplasmic binding protein-like II"/>
    <property type="match status" value="2"/>
</dbReference>
<reference evidence="11" key="1">
    <citation type="journal article" date="2021" name="PeerJ">
        <title>Extensive microbial diversity within the chicken gut microbiome revealed by metagenomics and culture.</title>
        <authorList>
            <person name="Gilroy R."/>
            <person name="Ravi A."/>
            <person name="Getino M."/>
            <person name="Pursley I."/>
            <person name="Horton D.L."/>
            <person name="Alikhan N.F."/>
            <person name="Baker D."/>
            <person name="Gharbi K."/>
            <person name="Hall N."/>
            <person name="Watson M."/>
            <person name="Adriaenssens E.M."/>
            <person name="Foster-Nyarko E."/>
            <person name="Jarju S."/>
            <person name="Secka A."/>
            <person name="Antonio M."/>
            <person name="Oren A."/>
            <person name="Chaudhuri R.R."/>
            <person name="La Ragione R."/>
            <person name="Hildebrand F."/>
            <person name="Pallen M.J."/>
        </authorList>
    </citation>
    <scope>NUCLEOTIDE SEQUENCE</scope>
    <source>
        <strain evidence="11">CHK179-28034</strain>
    </source>
</reference>
<dbReference type="Proteomes" id="UP000824049">
    <property type="component" value="Unassembled WGS sequence"/>
</dbReference>
<evidence type="ECO:0000313" key="11">
    <source>
        <dbReference type="EMBL" id="HIZ39639.1"/>
    </source>
</evidence>
<evidence type="ECO:0000256" key="4">
    <source>
        <dbReference type="ARBA" id="ARBA00022448"/>
    </source>
</evidence>
<evidence type="ECO:0000256" key="7">
    <source>
        <dbReference type="ARBA" id="ARBA00022729"/>
    </source>
</evidence>
<organism evidence="11 12">
    <name type="scientific">Candidatus Anaerobutyricum stercoris</name>
    <dbReference type="NCBI Taxonomy" id="2838457"/>
    <lineage>
        <taxon>Bacteria</taxon>
        <taxon>Bacillati</taxon>
        <taxon>Bacillota</taxon>
        <taxon>Clostridia</taxon>
        <taxon>Lachnospirales</taxon>
        <taxon>Lachnospiraceae</taxon>
        <taxon>Anaerobutyricum</taxon>
    </lineage>
</organism>
<accession>A0A9D2J8L1</accession>
<protein>
    <submittedName>
        <fullName evidence="11">Aliphatic sulfonate ABC transporter substrate-binding protein</fullName>
    </submittedName>
</protein>
<evidence type="ECO:0000256" key="8">
    <source>
        <dbReference type="ARBA" id="ARBA00023136"/>
    </source>
</evidence>
<feature type="chain" id="PRO_5038388147" evidence="9">
    <location>
        <begin position="24"/>
        <end position="334"/>
    </location>
</feature>
<evidence type="ECO:0000256" key="1">
    <source>
        <dbReference type="ARBA" id="ARBA00004418"/>
    </source>
</evidence>
<reference evidence="11" key="2">
    <citation type="submission" date="2021-04" db="EMBL/GenBank/DDBJ databases">
        <authorList>
            <person name="Gilroy R."/>
        </authorList>
    </citation>
    <scope>NUCLEOTIDE SEQUENCE</scope>
    <source>
        <strain evidence="11">CHK179-28034</strain>
    </source>
</reference>
<proteinExistence type="inferred from homology"/>
<dbReference type="AlphaFoldDB" id="A0A9D2J8L1"/>
<evidence type="ECO:0000256" key="2">
    <source>
        <dbReference type="ARBA" id="ARBA00004533"/>
    </source>
</evidence>
<evidence type="ECO:0000313" key="12">
    <source>
        <dbReference type="Proteomes" id="UP000824049"/>
    </source>
</evidence>
<dbReference type="InterPro" id="IPR044527">
    <property type="entry name" value="NrtA/CpmA_ABC-bd_dom"/>
</dbReference>
<dbReference type="InterPro" id="IPR001638">
    <property type="entry name" value="Solute-binding_3/MltF_N"/>
</dbReference>
<dbReference type="EMBL" id="DXBR01000059">
    <property type="protein sequence ID" value="HIZ39639.1"/>
    <property type="molecule type" value="Genomic_DNA"/>
</dbReference>
<feature type="domain" description="Solute-binding protein family 3/N-terminal" evidence="10">
    <location>
        <begin position="36"/>
        <end position="261"/>
    </location>
</feature>
<dbReference type="PROSITE" id="PS51257">
    <property type="entry name" value="PROKAR_LIPOPROTEIN"/>
    <property type="match status" value="1"/>
</dbReference>
<keyword evidence="7 9" id="KW-0732">Signal</keyword>
<dbReference type="NCBIfam" id="TIGR01728">
    <property type="entry name" value="SsuA_fam"/>
    <property type="match status" value="1"/>
</dbReference>
<dbReference type="InterPro" id="IPR010067">
    <property type="entry name" value="ABC_SsuA_sub-bd"/>
</dbReference>
<comment type="caution">
    <text evidence="11">The sequence shown here is derived from an EMBL/GenBank/DDBJ whole genome shotgun (WGS) entry which is preliminary data.</text>
</comment>
<keyword evidence="8" id="KW-0472">Membrane</keyword>
<feature type="signal peptide" evidence="9">
    <location>
        <begin position="1"/>
        <end position="23"/>
    </location>
</feature>
<dbReference type="Pfam" id="PF13379">
    <property type="entry name" value="NMT1_2"/>
    <property type="match status" value="1"/>
</dbReference>
<dbReference type="SMART" id="SM00062">
    <property type="entry name" value="PBPb"/>
    <property type="match status" value="1"/>
</dbReference>
<evidence type="ECO:0000259" key="10">
    <source>
        <dbReference type="SMART" id="SM00062"/>
    </source>
</evidence>
<evidence type="ECO:0000256" key="3">
    <source>
        <dbReference type="ARBA" id="ARBA00010742"/>
    </source>
</evidence>
<evidence type="ECO:0000256" key="5">
    <source>
        <dbReference type="ARBA" id="ARBA00022475"/>
    </source>
</evidence>
<keyword evidence="6" id="KW-0997">Cell inner membrane</keyword>
<evidence type="ECO:0000256" key="6">
    <source>
        <dbReference type="ARBA" id="ARBA00022519"/>
    </source>
</evidence>
<dbReference type="SUPFAM" id="SSF53850">
    <property type="entry name" value="Periplasmic binding protein-like II"/>
    <property type="match status" value="1"/>
</dbReference>
<evidence type="ECO:0000256" key="9">
    <source>
        <dbReference type="SAM" id="SignalP"/>
    </source>
</evidence>
<dbReference type="PANTHER" id="PTHR30024">
    <property type="entry name" value="ALIPHATIC SULFONATES-BINDING PROTEIN-RELATED"/>
    <property type="match status" value="1"/>
</dbReference>